<protein>
    <recommendedName>
        <fullName evidence="4">SH3b domain-containing protein</fullName>
    </recommendedName>
</protein>
<proteinExistence type="predicted"/>
<dbReference type="Proteomes" id="UP000215199">
    <property type="component" value="Unassembled WGS sequence"/>
</dbReference>
<dbReference type="AlphaFoldDB" id="A0A229SUA7"/>
<evidence type="ECO:0000313" key="3">
    <source>
        <dbReference type="Proteomes" id="UP000215199"/>
    </source>
</evidence>
<accession>A0A229SUA7</accession>
<evidence type="ECO:0008006" key="4">
    <source>
        <dbReference type="Google" id="ProtNLM"/>
    </source>
</evidence>
<evidence type="ECO:0000256" key="1">
    <source>
        <dbReference type="SAM" id="MobiDB-lite"/>
    </source>
</evidence>
<keyword evidence="3" id="KW-1185">Reference proteome</keyword>
<organism evidence="2 3">
    <name type="scientific">Amycolatopsis vastitatis</name>
    <dbReference type="NCBI Taxonomy" id="1905142"/>
    <lineage>
        <taxon>Bacteria</taxon>
        <taxon>Bacillati</taxon>
        <taxon>Actinomycetota</taxon>
        <taxon>Actinomycetes</taxon>
        <taxon>Pseudonocardiales</taxon>
        <taxon>Pseudonocardiaceae</taxon>
        <taxon>Amycolatopsis</taxon>
    </lineage>
</organism>
<dbReference type="EMBL" id="NMUL01000039">
    <property type="protein sequence ID" value="OXM62717.1"/>
    <property type="molecule type" value="Genomic_DNA"/>
</dbReference>
<sequence>MTANGTPQFPAPTAAAPPSVAADGAADGAADIGGKFIDDGIRVHAEPGTTSATKGLAYRSHTATVHCVVPRTGSDPYAYFSLTDNATGVTGYVAEPYVAPDRKVRTC</sequence>
<feature type="region of interest" description="Disordered" evidence="1">
    <location>
        <begin position="1"/>
        <end position="26"/>
    </location>
</feature>
<dbReference type="OrthoDB" id="3694515at2"/>
<gene>
    <name evidence="2" type="ORF">CF165_33605</name>
</gene>
<feature type="compositionally biased region" description="Low complexity" evidence="1">
    <location>
        <begin position="11"/>
        <end position="26"/>
    </location>
</feature>
<evidence type="ECO:0000313" key="2">
    <source>
        <dbReference type="EMBL" id="OXM62717.1"/>
    </source>
</evidence>
<name>A0A229SUA7_9PSEU</name>
<comment type="caution">
    <text evidence="2">The sequence shown here is derived from an EMBL/GenBank/DDBJ whole genome shotgun (WGS) entry which is preliminary data.</text>
</comment>
<reference evidence="3" key="1">
    <citation type="submission" date="2017-07" db="EMBL/GenBank/DDBJ databases">
        <title>Comparative genome mining reveals phylogenetic distribution patterns of secondary metabolites in Amycolatopsis.</title>
        <authorList>
            <person name="Adamek M."/>
            <person name="Alanjary M."/>
            <person name="Sales-Ortells H."/>
            <person name="Goodfellow M."/>
            <person name="Bull A.T."/>
            <person name="Kalinowski J."/>
            <person name="Ziemert N."/>
        </authorList>
    </citation>
    <scope>NUCLEOTIDE SEQUENCE [LARGE SCALE GENOMIC DNA]</scope>
    <source>
        <strain evidence="3">H5</strain>
    </source>
</reference>